<evidence type="ECO:0000256" key="6">
    <source>
        <dbReference type="ARBA" id="ARBA00023004"/>
    </source>
</evidence>
<dbReference type="InterPro" id="IPR052395">
    <property type="entry name" value="ET_Ferredoxin"/>
</dbReference>
<dbReference type="Gene3D" id="3.30.70.20">
    <property type="match status" value="1"/>
</dbReference>
<evidence type="ECO:0000256" key="7">
    <source>
        <dbReference type="ARBA" id="ARBA00023014"/>
    </source>
</evidence>
<evidence type="ECO:0000259" key="9">
    <source>
        <dbReference type="PROSITE" id="PS51379"/>
    </source>
</evidence>
<evidence type="ECO:0000313" key="10">
    <source>
        <dbReference type="EMBL" id="MFC6386524.1"/>
    </source>
</evidence>
<dbReference type="RefSeq" id="WP_381452027.1">
    <property type="nucleotide sequence ID" value="NZ_JAMXWN010000006.1"/>
</dbReference>
<evidence type="ECO:0000256" key="2">
    <source>
        <dbReference type="ARBA" id="ARBA00022448"/>
    </source>
</evidence>
<keyword evidence="4 8" id="KW-0479">Metal-binding</keyword>
<dbReference type="InterPro" id="IPR001080">
    <property type="entry name" value="3Fe4S_ferredoxin"/>
</dbReference>
<comment type="function">
    <text evidence="8">Ferredoxins are iron-sulfur proteins that transfer electrons in a wide variety of metabolic reactions.</text>
</comment>
<keyword evidence="2 8" id="KW-0813">Transport</keyword>
<keyword evidence="5 8" id="KW-0249">Electron transport</keyword>
<dbReference type="PANTHER" id="PTHR39163">
    <property type="entry name" value="FERREDOXIN"/>
    <property type="match status" value="1"/>
</dbReference>
<keyword evidence="11" id="KW-1185">Reference proteome</keyword>
<keyword evidence="3" id="KW-0004">4Fe-4S</keyword>
<reference evidence="11" key="1">
    <citation type="journal article" date="2019" name="Int. J. Syst. Evol. Microbiol.">
        <title>The Global Catalogue of Microorganisms (GCM) 10K type strain sequencing project: providing services to taxonomists for standard genome sequencing and annotation.</title>
        <authorList>
            <consortium name="The Broad Institute Genomics Platform"/>
            <consortium name="The Broad Institute Genome Sequencing Center for Infectious Disease"/>
            <person name="Wu L."/>
            <person name="Ma J."/>
        </authorList>
    </citation>
    <scope>NUCLEOTIDE SEQUENCE [LARGE SCALE GENOMIC DNA]</scope>
    <source>
        <strain evidence="11">CCUG 42001</strain>
    </source>
</reference>
<dbReference type="InterPro" id="IPR017896">
    <property type="entry name" value="4Fe4S_Fe-S-bd"/>
</dbReference>
<dbReference type="Pfam" id="PF13370">
    <property type="entry name" value="Fer4_13"/>
    <property type="match status" value="1"/>
</dbReference>
<dbReference type="PANTHER" id="PTHR39163:SF1">
    <property type="entry name" value="FERREDOXIN"/>
    <property type="match status" value="1"/>
</dbReference>
<organism evidence="10 11">
    <name type="scientific">Sporolactobacillus kofuensis</name>
    <dbReference type="NCBI Taxonomy" id="269672"/>
    <lineage>
        <taxon>Bacteria</taxon>
        <taxon>Bacillati</taxon>
        <taxon>Bacillota</taxon>
        <taxon>Bacilli</taxon>
        <taxon>Bacillales</taxon>
        <taxon>Sporolactobacillaceae</taxon>
        <taxon>Sporolactobacillus</taxon>
    </lineage>
</organism>
<dbReference type="SUPFAM" id="SSF54862">
    <property type="entry name" value="4Fe-4S ferredoxins"/>
    <property type="match status" value="1"/>
</dbReference>
<evidence type="ECO:0000256" key="3">
    <source>
        <dbReference type="ARBA" id="ARBA00022485"/>
    </source>
</evidence>
<protein>
    <recommendedName>
        <fullName evidence="8">Ferredoxin</fullName>
    </recommendedName>
</protein>
<proteinExistence type="predicted"/>
<accession>A0ABW1WH44</accession>
<evidence type="ECO:0000256" key="8">
    <source>
        <dbReference type="RuleBase" id="RU368020"/>
    </source>
</evidence>
<evidence type="ECO:0000313" key="11">
    <source>
        <dbReference type="Proteomes" id="UP001596267"/>
    </source>
</evidence>
<dbReference type="EMBL" id="JBHSTQ010000006">
    <property type="protein sequence ID" value="MFC6386524.1"/>
    <property type="molecule type" value="Genomic_DNA"/>
</dbReference>
<dbReference type="Proteomes" id="UP001596267">
    <property type="component" value="Unassembled WGS sequence"/>
</dbReference>
<name>A0ABW1WH44_9BACL</name>
<evidence type="ECO:0000256" key="1">
    <source>
        <dbReference type="ARBA" id="ARBA00001966"/>
    </source>
</evidence>
<evidence type="ECO:0000256" key="5">
    <source>
        <dbReference type="ARBA" id="ARBA00022982"/>
    </source>
</evidence>
<dbReference type="PRINTS" id="PR00352">
    <property type="entry name" value="3FE4SFRDOXIN"/>
</dbReference>
<sequence>MSTQPEEKKYTRVDKDTCISCGACEMAAPDIFNYDENGLAFSIIDENKGIKPIPKELLMDLEDAYDGCPTESILVSDHPFDADVRSDDNK</sequence>
<comment type="cofactor">
    <cofactor evidence="1">
        <name>[4Fe-4S] cluster</name>
        <dbReference type="ChEBI" id="CHEBI:49883"/>
    </cofactor>
</comment>
<evidence type="ECO:0000256" key="4">
    <source>
        <dbReference type="ARBA" id="ARBA00022723"/>
    </source>
</evidence>
<comment type="caution">
    <text evidence="10">The sequence shown here is derived from an EMBL/GenBank/DDBJ whole genome shotgun (WGS) entry which is preliminary data.</text>
</comment>
<gene>
    <name evidence="10" type="ORF">ACFP7A_07910</name>
</gene>
<dbReference type="PROSITE" id="PS51379">
    <property type="entry name" value="4FE4S_FER_2"/>
    <property type="match status" value="1"/>
</dbReference>
<keyword evidence="7 8" id="KW-0411">Iron-sulfur</keyword>
<feature type="domain" description="4Fe-4S ferredoxin-type" evidence="9">
    <location>
        <begin position="9"/>
        <end position="37"/>
    </location>
</feature>
<keyword evidence="6 8" id="KW-0408">Iron</keyword>